<reference evidence="3 4" key="1">
    <citation type="submission" date="2015-09" db="EMBL/GenBank/DDBJ databases">
        <title>Draft genome sequence of a Caloramator mitchellensis, a moderate thermophile from the Great Artesian Basin of Australia.</title>
        <authorList>
            <person name="Patel B.K."/>
        </authorList>
    </citation>
    <scope>NUCLEOTIDE SEQUENCE [LARGE SCALE GENOMIC DNA]</scope>
    <source>
        <strain evidence="3 4">VF08</strain>
    </source>
</reference>
<dbReference type="EMBL" id="LKHP01000003">
    <property type="protein sequence ID" value="KRQ87416.1"/>
    <property type="molecule type" value="Genomic_DNA"/>
</dbReference>
<name>A0A0R3JV60_CALMK</name>
<feature type="domain" description="Conserved hypothetical protein CHP02679 N terminus" evidence="2">
    <location>
        <begin position="34"/>
        <end position="248"/>
    </location>
</feature>
<dbReference type="RefSeq" id="WP_057977264.1">
    <property type="nucleotide sequence ID" value="NZ_LKHP01000003.1"/>
</dbReference>
<dbReference type="CDD" id="cd00188">
    <property type="entry name" value="TOPRIM"/>
    <property type="match status" value="1"/>
</dbReference>
<evidence type="ECO:0000313" key="3">
    <source>
        <dbReference type="EMBL" id="KRQ87416.1"/>
    </source>
</evidence>
<keyword evidence="4" id="KW-1185">Reference proteome</keyword>
<comment type="caution">
    <text evidence="3">The sequence shown here is derived from an EMBL/GenBank/DDBJ whole genome shotgun (WGS) entry which is preliminary data.</text>
</comment>
<dbReference type="Proteomes" id="UP000052015">
    <property type="component" value="Unassembled WGS sequence"/>
</dbReference>
<feature type="domain" description="DUF2399" evidence="1">
    <location>
        <begin position="272"/>
        <end position="424"/>
    </location>
</feature>
<dbReference type="Pfam" id="PF09664">
    <property type="entry name" value="DUF2399"/>
    <property type="match status" value="1"/>
</dbReference>
<dbReference type="NCBIfam" id="TIGR02679">
    <property type="entry name" value="TIGR02679 family protein"/>
    <property type="match status" value="1"/>
</dbReference>
<protein>
    <recommendedName>
        <fullName evidence="5">TIGR02679 family protein</fullName>
    </recommendedName>
</protein>
<dbReference type="PATRIC" id="fig|908809.3.peg.761"/>
<accession>A0A0R3JV60</accession>
<sequence length="435" mass="50104">MDKTKECVNYFKSTKAYKRMFEAIREKYRSLGNLGGTIELKNLSPDEQEALSGLLKRDYYSKKSASVKIEKIINALENTKFAGIDFEKVLMGYFGEDLISKKEEKRISDEMREKFFGEILKKYEASKAYNWLESSLKNKDNSYKFIIQKYEKNKAELESMLQLTMNAINSLSFDVNNIERLAIFSSRISKNPHTFDTDSECGKLLLYAISFLLGIDFPKNAEERAEALYRAGIIDDEVSNFTMISGLLGYKNGQVHPGWEGFSKLKEPVQISLWNLSRVDSVSANNNIVYVFENPTVFSEVLYKTSEYNPSLICTYGQIRLASFVLLDKLCDSVEVIYYSGDFDPEGLLIADKLIERYGEKIKLWHFESSDYLKIISNKKIDDTRLKKLEKIKNPKLKQLGDLLKQNAFAAYQELLIDEYVADIIKYHGDSSFEI</sequence>
<evidence type="ECO:0000259" key="2">
    <source>
        <dbReference type="Pfam" id="PF11796"/>
    </source>
</evidence>
<evidence type="ECO:0008006" key="5">
    <source>
        <dbReference type="Google" id="ProtNLM"/>
    </source>
</evidence>
<dbReference type="InterPro" id="IPR013495">
    <property type="entry name" value="CHP02679"/>
</dbReference>
<proteinExistence type="predicted"/>
<dbReference type="InterPro" id="IPR024465">
    <property type="entry name" value="DUF2399"/>
</dbReference>
<evidence type="ECO:0000313" key="4">
    <source>
        <dbReference type="Proteomes" id="UP000052015"/>
    </source>
</evidence>
<dbReference type="OrthoDB" id="1661308at2"/>
<organism evidence="3 4">
    <name type="scientific">Caloramator mitchellensis</name>
    <dbReference type="NCBI Taxonomy" id="908809"/>
    <lineage>
        <taxon>Bacteria</taxon>
        <taxon>Bacillati</taxon>
        <taxon>Bacillota</taxon>
        <taxon>Clostridia</taxon>
        <taxon>Eubacteriales</taxon>
        <taxon>Clostridiaceae</taxon>
        <taxon>Caloramator</taxon>
    </lineage>
</organism>
<gene>
    <name evidence="3" type="ORF">ABG79_00754</name>
</gene>
<dbReference type="Pfam" id="PF11796">
    <property type="entry name" value="DUF3323"/>
    <property type="match status" value="1"/>
</dbReference>
<evidence type="ECO:0000259" key="1">
    <source>
        <dbReference type="Pfam" id="PF09664"/>
    </source>
</evidence>
<dbReference type="STRING" id="908809.ABG79_00754"/>
<dbReference type="InterPro" id="IPR024466">
    <property type="entry name" value="CHP02679_N"/>
</dbReference>
<dbReference type="AlphaFoldDB" id="A0A0R3JV60"/>